<name>I7MET8_TETTS</name>
<evidence type="ECO:0000256" key="1">
    <source>
        <dbReference type="ARBA" id="ARBA00037992"/>
    </source>
</evidence>
<dbReference type="InParanoid" id="I7MET8"/>
<dbReference type="EMBL" id="GG662663">
    <property type="protein sequence ID" value="EAR97582.2"/>
    <property type="molecule type" value="Genomic_DNA"/>
</dbReference>
<feature type="region of interest" description="Disordered" evidence="3">
    <location>
        <begin position="1"/>
        <end position="23"/>
    </location>
</feature>
<dbReference type="PANTHER" id="PTHR46010">
    <property type="entry name" value="PROTEIN IWS1 HOMOLOG"/>
    <property type="match status" value="1"/>
</dbReference>
<keyword evidence="6" id="KW-1185">Reference proteome</keyword>
<evidence type="ECO:0000259" key="4">
    <source>
        <dbReference type="PROSITE" id="PS51319"/>
    </source>
</evidence>
<dbReference type="PROSITE" id="PS51319">
    <property type="entry name" value="TFIIS_N"/>
    <property type="match status" value="1"/>
</dbReference>
<evidence type="ECO:0000256" key="3">
    <source>
        <dbReference type="SAM" id="MobiDB-lite"/>
    </source>
</evidence>
<evidence type="ECO:0000313" key="5">
    <source>
        <dbReference type="EMBL" id="EAR97582.2"/>
    </source>
</evidence>
<dbReference type="OMA" id="HITPERM"/>
<evidence type="ECO:0000313" key="6">
    <source>
        <dbReference type="Proteomes" id="UP000009168"/>
    </source>
</evidence>
<sequence>MSDEEKLDIFDDNEGEQPVDAVNDQAFDDQQVDELLDLNLDDAEFDDLELEKYVEGNDDKPSKRIQKKRKSSSGGNNVEAKQQKPRSSKKEEERLKNELEIKEEVKKIKSEMKQIHQRDIKAVENKKPALNKIKHIDEIISKLSKLGVQREFVQDKGIDYLADWLDKIPNGPEPSVTLRKKLLQFIFELNVTRSNLTGIRLGKVIYKISSKSEVKELRILANKVVEKWSKIINSRDKKYDDEDQYEYGD</sequence>
<comment type="subcellular location">
    <subcellularLocation>
        <location evidence="2">Nucleus</location>
    </subcellularLocation>
</comment>
<feature type="region of interest" description="Disordered" evidence="3">
    <location>
        <begin position="53"/>
        <end position="95"/>
    </location>
</feature>
<dbReference type="GO" id="GO:0005634">
    <property type="term" value="C:nucleus"/>
    <property type="evidence" value="ECO:0007669"/>
    <property type="project" value="UniProtKB-SubCell"/>
</dbReference>
<dbReference type="InterPro" id="IPR035441">
    <property type="entry name" value="TFIIS/LEDGF_dom_sf"/>
</dbReference>
<dbReference type="PANTHER" id="PTHR46010:SF1">
    <property type="entry name" value="PROTEIN IWS1 HOMOLOG"/>
    <property type="match status" value="1"/>
</dbReference>
<accession>I7MET8</accession>
<dbReference type="KEGG" id="tet:TTHERM_00439300"/>
<organism evidence="5 6">
    <name type="scientific">Tetrahymena thermophila (strain SB210)</name>
    <dbReference type="NCBI Taxonomy" id="312017"/>
    <lineage>
        <taxon>Eukaryota</taxon>
        <taxon>Sar</taxon>
        <taxon>Alveolata</taxon>
        <taxon>Ciliophora</taxon>
        <taxon>Intramacronucleata</taxon>
        <taxon>Oligohymenophorea</taxon>
        <taxon>Hymenostomatida</taxon>
        <taxon>Tetrahymenina</taxon>
        <taxon>Tetrahymenidae</taxon>
        <taxon>Tetrahymena</taxon>
    </lineage>
</organism>
<dbReference type="InterPro" id="IPR017923">
    <property type="entry name" value="TFIIS_N"/>
</dbReference>
<comment type="similarity">
    <text evidence="1">Belongs to the IWS1 family.</text>
</comment>
<feature type="domain" description="TFIIS N-terminal" evidence="4">
    <location>
        <begin position="159"/>
        <end position="235"/>
    </location>
</feature>
<dbReference type="Pfam" id="PF08711">
    <property type="entry name" value="Med26"/>
    <property type="match status" value="1"/>
</dbReference>
<dbReference type="InterPro" id="IPR051037">
    <property type="entry name" value="RNAPII_TF_IWS1"/>
</dbReference>
<proteinExistence type="inferred from homology"/>
<dbReference type="STRING" id="312017.I7MET8"/>
<evidence type="ECO:0000256" key="2">
    <source>
        <dbReference type="PROSITE-ProRule" id="PRU00649"/>
    </source>
</evidence>
<dbReference type="Gene3D" id="1.20.930.10">
    <property type="entry name" value="Conserved domain common to transcription factors TFIIS, elongin A, CRSP70"/>
    <property type="match status" value="1"/>
</dbReference>
<feature type="compositionally biased region" description="Basic and acidic residues" evidence="3">
    <location>
        <begin position="53"/>
        <end position="62"/>
    </location>
</feature>
<dbReference type="Proteomes" id="UP000009168">
    <property type="component" value="Unassembled WGS sequence"/>
</dbReference>
<dbReference type="eggNOG" id="KOG1793">
    <property type="taxonomic scope" value="Eukaryota"/>
</dbReference>
<protein>
    <submittedName>
        <fullName evidence="5">TFIIS helical bundle-like domain protein</fullName>
    </submittedName>
</protein>
<dbReference type="AlphaFoldDB" id="I7MET8"/>
<reference evidence="6" key="1">
    <citation type="journal article" date="2006" name="PLoS Biol.">
        <title>Macronuclear genome sequence of the ciliate Tetrahymena thermophila, a model eukaryote.</title>
        <authorList>
            <person name="Eisen J.A."/>
            <person name="Coyne R.S."/>
            <person name="Wu M."/>
            <person name="Wu D."/>
            <person name="Thiagarajan M."/>
            <person name="Wortman J.R."/>
            <person name="Badger J.H."/>
            <person name="Ren Q."/>
            <person name="Amedeo P."/>
            <person name="Jones K.M."/>
            <person name="Tallon L.J."/>
            <person name="Delcher A.L."/>
            <person name="Salzberg S.L."/>
            <person name="Silva J.C."/>
            <person name="Haas B.J."/>
            <person name="Majoros W.H."/>
            <person name="Farzad M."/>
            <person name="Carlton J.M."/>
            <person name="Smith R.K. Jr."/>
            <person name="Garg J."/>
            <person name="Pearlman R.E."/>
            <person name="Karrer K.M."/>
            <person name="Sun L."/>
            <person name="Manning G."/>
            <person name="Elde N.C."/>
            <person name="Turkewitz A.P."/>
            <person name="Asai D.J."/>
            <person name="Wilkes D.E."/>
            <person name="Wang Y."/>
            <person name="Cai H."/>
            <person name="Collins K."/>
            <person name="Stewart B.A."/>
            <person name="Lee S.R."/>
            <person name="Wilamowska K."/>
            <person name="Weinberg Z."/>
            <person name="Ruzzo W.L."/>
            <person name="Wloga D."/>
            <person name="Gaertig J."/>
            <person name="Frankel J."/>
            <person name="Tsao C.-C."/>
            <person name="Gorovsky M.A."/>
            <person name="Keeling P.J."/>
            <person name="Waller R.F."/>
            <person name="Patron N.J."/>
            <person name="Cherry J.M."/>
            <person name="Stover N.A."/>
            <person name="Krieger C.J."/>
            <person name="del Toro C."/>
            <person name="Ryder H.F."/>
            <person name="Williamson S.C."/>
            <person name="Barbeau R.A."/>
            <person name="Hamilton E.P."/>
            <person name="Orias E."/>
        </authorList>
    </citation>
    <scope>NUCLEOTIDE SEQUENCE [LARGE SCALE GENOMIC DNA]</scope>
    <source>
        <strain evidence="6">SB210</strain>
    </source>
</reference>
<gene>
    <name evidence="5" type="ORF">TTHERM_00439300</name>
</gene>
<dbReference type="SUPFAM" id="SSF47676">
    <property type="entry name" value="Conserved domain common to transcription factors TFIIS, elongin A, CRSP70"/>
    <property type="match status" value="1"/>
</dbReference>
<dbReference type="OrthoDB" id="21124at2759"/>
<dbReference type="GeneID" id="7828938"/>
<keyword evidence="2" id="KW-0539">Nucleus</keyword>
<feature type="compositionally biased region" description="Acidic residues" evidence="3">
    <location>
        <begin position="1"/>
        <end position="17"/>
    </location>
</feature>
<dbReference type="RefSeq" id="XP_001017827.2">
    <property type="nucleotide sequence ID" value="XM_001017827.3"/>
</dbReference>
<dbReference type="GO" id="GO:0016973">
    <property type="term" value="P:poly(A)+ mRNA export from nucleus"/>
    <property type="evidence" value="ECO:0007669"/>
    <property type="project" value="TreeGrafter"/>
</dbReference>
<dbReference type="HOGENOM" id="CLU_1117657_0_0_1"/>